<keyword evidence="5 7" id="KW-1133">Transmembrane helix</keyword>
<evidence type="ECO:0000256" key="4">
    <source>
        <dbReference type="ARBA" id="ARBA00022692"/>
    </source>
</evidence>
<dbReference type="PANTHER" id="PTHR30487:SF0">
    <property type="entry name" value="PREPILIN LEADER PEPTIDASE_N-METHYLTRANSFERASE-RELATED"/>
    <property type="match status" value="1"/>
</dbReference>
<evidence type="ECO:0000256" key="1">
    <source>
        <dbReference type="ARBA" id="ARBA00004651"/>
    </source>
</evidence>
<comment type="similarity">
    <text evidence="2">Belongs to the peptidase A24 family.</text>
</comment>
<evidence type="ECO:0000256" key="7">
    <source>
        <dbReference type="SAM" id="Phobius"/>
    </source>
</evidence>
<evidence type="ECO:0000313" key="11">
    <source>
        <dbReference type="Proteomes" id="UP000477311"/>
    </source>
</evidence>
<evidence type="ECO:0000259" key="9">
    <source>
        <dbReference type="Pfam" id="PF06750"/>
    </source>
</evidence>
<dbReference type="Proteomes" id="UP000477311">
    <property type="component" value="Unassembled WGS sequence"/>
</dbReference>
<gene>
    <name evidence="10" type="ORF">G4L39_05345</name>
</gene>
<feature type="transmembrane region" description="Helical" evidence="7">
    <location>
        <begin position="344"/>
        <end position="363"/>
    </location>
</feature>
<dbReference type="GO" id="GO:0005886">
    <property type="term" value="C:plasma membrane"/>
    <property type="evidence" value="ECO:0007669"/>
    <property type="project" value="UniProtKB-SubCell"/>
</dbReference>
<evidence type="ECO:0000256" key="5">
    <source>
        <dbReference type="ARBA" id="ARBA00022989"/>
    </source>
</evidence>
<evidence type="ECO:0000256" key="2">
    <source>
        <dbReference type="ARBA" id="ARBA00005801"/>
    </source>
</evidence>
<name>A0A6M1S0C5_9BACT</name>
<reference evidence="10 11" key="1">
    <citation type="submission" date="2020-02" db="EMBL/GenBank/DDBJ databases">
        <title>Draft genome sequence of Limisphaera ngatamarikiensis NGM72.4T, a thermophilic Verrucomicrobia grouped in subdivision 3.</title>
        <authorList>
            <person name="Carere C.R."/>
            <person name="Steen J."/>
            <person name="Hugenholtz P."/>
            <person name="Stott M.B."/>
        </authorList>
    </citation>
    <scope>NUCLEOTIDE SEQUENCE [LARGE SCALE GENOMIC DNA]</scope>
    <source>
        <strain evidence="10 11">NGM72.4</strain>
    </source>
</reference>
<feature type="transmembrane region" description="Helical" evidence="7">
    <location>
        <begin position="145"/>
        <end position="163"/>
    </location>
</feature>
<comment type="caution">
    <text evidence="10">The sequence shown here is derived from an EMBL/GenBank/DDBJ whole genome shotgun (WGS) entry which is preliminary data.</text>
</comment>
<keyword evidence="11" id="KW-1185">Reference proteome</keyword>
<organism evidence="10 11">
    <name type="scientific">Limisphaera ngatamarikiensis</name>
    <dbReference type="NCBI Taxonomy" id="1324935"/>
    <lineage>
        <taxon>Bacteria</taxon>
        <taxon>Pseudomonadati</taxon>
        <taxon>Verrucomicrobiota</taxon>
        <taxon>Verrucomicrobiia</taxon>
        <taxon>Limisphaerales</taxon>
        <taxon>Limisphaeraceae</taxon>
        <taxon>Limisphaera</taxon>
    </lineage>
</organism>
<feature type="domain" description="Prepilin type IV endopeptidase peptidase" evidence="8">
    <location>
        <begin position="122"/>
        <end position="193"/>
    </location>
</feature>
<dbReference type="GO" id="GO:0004190">
    <property type="term" value="F:aspartic-type endopeptidase activity"/>
    <property type="evidence" value="ECO:0007669"/>
    <property type="project" value="InterPro"/>
</dbReference>
<dbReference type="GO" id="GO:0006465">
    <property type="term" value="P:signal peptide processing"/>
    <property type="evidence" value="ECO:0007669"/>
    <property type="project" value="TreeGrafter"/>
</dbReference>
<keyword evidence="3" id="KW-1003">Cell membrane</keyword>
<dbReference type="Gene3D" id="1.20.120.1220">
    <property type="match status" value="2"/>
</dbReference>
<protein>
    <submittedName>
        <fullName evidence="10">Prepilin peptidase</fullName>
    </submittedName>
</protein>
<dbReference type="EMBL" id="JAAKYA010000031">
    <property type="protein sequence ID" value="NGO38820.1"/>
    <property type="molecule type" value="Genomic_DNA"/>
</dbReference>
<dbReference type="InterPro" id="IPR050882">
    <property type="entry name" value="Prepilin_peptidase/N-MTase"/>
</dbReference>
<feature type="transmembrane region" description="Helical" evidence="7">
    <location>
        <begin position="91"/>
        <end position="109"/>
    </location>
</feature>
<feature type="transmembrane region" description="Helical" evidence="7">
    <location>
        <begin position="20"/>
        <end position="40"/>
    </location>
</feature>
<feature type="transmembrane region" description="Helical" evidence="7">
    <location>
        <begin position="175"/>
        <end position="193"/>
    </location>
</feature>
<dbReference type="PANTHER" id="PTHR30487">
    <property type="entry name" value="TYPE 4 PREPILIN-LIKE PROTEINS LEADER PEPTIDE-PROCESSING ENZYME"/>
    <property type="match status" value="1"/>
</dbReference>
<feature type="domain" description="Prepilin peptidase A24 N-terminal" evidence="9">
    <location>
        <begin position="26"/>
        <end position="106"/>
    </location>
</feature>
<dbReference type="InterPro" id="IPR000045">
    <property type="entry name" value="Prepilin_IV_endopep_pep"/>
</dbReference>
<proteinExistence type="inferred from homology"/>
<dbReference type="AlphaFoldDB" id="A0A6M1S0C5"/>
<feature type="transmembrane region" description="Helical" evidence="7">
    <location>
        <begin position="299"/>
        <end position="332"/>
    </location>
</feature>
<evidence type="ECO:0000313" key="10">
    <source>
        <dbReference type="EMBL" id="NGO38820.1"/>
    </source>
</evidence>
<comment type="subcellular location">
    <subcellularLocation>
        <location evidence="1">Cell membrane</location>
        <topology evidence="1">Multi-pass membrane protein</topology>
    </subcellularLocation>
</comment>
<evidence type="ECO:0000259" key="8">
    <source>
        <dbReference type="Pfam" id="PF01478"/>
    </source>
</evidence>
<evidence type="ECO:0000256" key="6">
    <source>
        <dbReference type="ARBA" id="ARBA00023136"/>
    </source>
</evidence>
<feature type="transmembrane region" description="Helical" evidence="7">
    <location>
        <begin position="115"/>
        <end position="133"/>
    </location>
</feature>
<keyword evidence="6 7" id="KW-0472">Membrane</keyword>
<keyword evidence="4 7" id="KW-0812">Transmembrane</keyword>
<sequence length="369" mass="40950">MSLDAPLHPEYWPGPETPLWSVVAFVLGTAVGSFLNVCIYRMPRGLSLVSPPSHCPNCRYRIPWYLNIPLVTWLMLRGRCRNCRAPIPARYFWVELLTGLWFLAVWSVHGPTAPAVAVAYALFGAALIVASFIDYEHYIIPDEITLGGVAAGALASFLFPALHAQTSVGAGLRDALLGAGTGAALMYGVLRMGKWLFGRQRVSLQGLTRIVFSETALHLPDRQIPYEEIFYRTSDTIRFRARRLELVDRCYRDVEVRLTPERLQIGNESLDPATVVHMEAWTDQLILPREAMGLGDVKFMAAIGAFLGWPAVLFALMVSSMIGSVVGLTAIALGRRQWSSRMPYGPYLALAAGLWMLGGREWVNRWLGA</sequence>
<feature type="domain" description="Prepilin type IV endopeptidase peptidase" evidence="8">
    <location>
        <begin position="286"/>
        <end position="328"/>
    </location>
</feature>
<dbReference type="RefSeq" id="WP_165106499.1">
    <property type="nucleotide sequence ID" value="NZ_JAAKYA010000031.1"/>
</dbReference>
<dbReference type="Pfam" id="PF01478">
    <property type="entry name" value="Peptidase_A24"/>
    <property type="match status" value="2"/>
</dbReference>
<dbReference type="Pfam" id="PF06750">
    <property type="entry name" value="A24_N_bact"/>
    <property type="match status" value="1"/>
</dbReference>
<evidence type="ECO:0000256" key="3">
    <source>
        <dbReference type="ARBA" id="ARBA00022475"/>
    </source>
</evidence>
<dbReference type="InterPro" id="IPR010627">
    <property type="entry name" value="Prepilin_pept_A24_N"/>
</dbReference>
<accession>A0A6M1S0C5</accession>